<dbReference type="OMA" id="YIRETWN"/>
<dbReference type="KEGG" id="tad:TRIADDRAFT_25064"/>
<dbReference type="InterPro" id="IPR001394">
    <property type="entry name" value="Peptidase_C19_UCH"/>
</dbReference>
<dbReference type="InParanoid" id="B3RX06"/>
<dbReference type="SUPFAM" id="SSF54001">
    <property type="entry name" value="Cysteine proteinases"/>
    <property type="match status" value="1"/>
</dbReference>
<dbReference type="Pfam" id="PF00443">
    <property type="entry name" value="UCH"/>
    <property type="match status" value="1"/>
</dbReference>
<feature type="domain" description="USP" evidence="1">
    <location>
        <begin position="1"/>
        <end position="221"/>
    </location>
</feature>
<gene>
    <name evidence="2" type="ORF">TRIADDRAFT_25064</name>
</gene>
<dbReference type="InterPro" id="IPR028889">
    <property type="entry name" value="USP"/>
</dbReference>
<dbReference type="STRING" id="10228.B3RX06"/>
<dbReference type="GeneID" id="6753889"/>
<dbReference type="PROSITE" id="PS50235">
    <property type="entry name" value="USP_3"/>
    <property type="match status" value="1"/>
</dbReference>
<dbReference type="CTD" id="6753889"/>
<name>B3RX06_TRIAD</name>
<dbReference type="EMBL" id="DS985245">
    <property type="protein sequence ID" value="EDV25225.1"/>
    <property type="molecule type" value="Genomic_DNA"/>
</dbReference>
<dbReference type="AlphaFoldDB" id="B3RX06"/>
<dbReference type="eggNOG" id="KOG1873">
    <property type="taxonomic scope" value="Eukaryota"/>
</dbReference>
<proteinExistence type="predicted"/>
<dbReference type="GO" id="GO:0004843">
    <property type="term" value="F:cysteine-type deubiquitinase activity"/>
    <property type="evidence" value="ECO:0007669"/>
    <property type="project" value="InterPro"/>
</dbReference>
<dbReference type="InterPro" id="IPR038765">
    <property type="entry name" value="Papain-like_cys_pep_sf"/>
</dbReference>
<accession>B3RX06</accession>
<sequence length="225" mass="25411">MTGENKYHCKFCTRKQGKPIEDKSTGKSSTKEAQDEPFLDVFKQEDKKFAPVYTVSTAQMLICELPKVVVLNLKRFEHVGASFRKLAKHITFPLQLDMLPFCTDDCKVRGGSNSTGLYELFGVVVHIGRLGGGHYSAYVKARTSQSDLMSEVTESIEQDDLKESALHDALQKLKECSMTFKQSDLRCQPGAWYHVSDLHVSKASENQVLKAQAYILFYKRLFVKG</sequence>
<keyword evidence="3" id="KW-1185">Reference proteome</keyword>
<dbReference type="PANTHER" id="PTHR24006:SF781">
    <property type="entry name" value="LD34905P"/>
    <property type="match status" value="1"/>
</dbReference>
<dbReference type="PANTHER" id="PTHR24006">
    <property type="entry name" value="UBIQUITIN CARBOXYL-TERMINAL HYDROLASE"/>
    <property type="match status" value="1"/>
</dbReference>
<evidence type="ECO:0000259" key="1">
    <source>
        <dbReference type="PROSITE" id="PS50235"/>
    </source>
</evidence>
<dbReference type="OrthoDB" id="2020758at2759"/>
<dbReference type="InterPro" id="IPR050164">
    <property type="entry name" value="Peptidase_C19"/>
</dbReference>
<dbReference type="PhylomeDB" id="B3RX06"/>
<reference evidence="2 3" key="1">
    <citation type="journal article" date="2008" name="Nature">
        <title>The Trichoplax genome and the nature of placozoans.</title>
        <authorList>
            <person name="Srivastava M."/>
            <person name="Begovic E."/>
            <person name="Chapman J."/>
            <person name="Putnam N.H."/>
            <person name="Hellsten U."/>
            <person name="Kawashima T."/>
            <person name="Kuo A."/>
            <person name="Mitros T."/>
            <person name="Salamov A."/>
            <person name="Carpenter M.L."/>
            <person name="Signorovitch A.Y."/>
            <person name="Moreno M.A."/>
            <person name="Kamm K."/>
            <person name="Grimwood J."/>
            <person name="Schmutz J."/>
            <person name="Shapiro H."/>
            <person name="Grigoriev I.V."/>
            <person name="Buss L.W."/>
            <person name="Schierwater B."/>
            <person name="Dellaporta S.L."/>
            <person name="Rokhsar D.S."/>
        </authorList>
    </citation>
    <scope>NUCLEOTIDE SEQUENCE [LARGE SCALE GENOMIC DNA]</scope>
    <source>
        <strain evidence="2 3">Grell-BS-1999</strain>
    </source>
</reference>
<protein>
    <recommendedName>
        <fullName evidence="1">USP domain-containing protein</fullName>
    </recommendedName>
</protein>
<dbReference type="Gene3D" id="3.90.70.10">
    <property type="entry name" value="Cysteine proteinases"/>
    <property type="match status" value="1"/>
</dbReference>
<dbReference type="RefSeq" id="XP_002113115.1">
    <property type="nucleotide sequence ID" value="XM_002113079.1"/>
</dbReference>
<evidence type="ECO:0000313" key="2">
    <source>
        <dbReference type="EMBL" id="EDV25225.1"/>
    </source>
</evidence>
<evidence type="ECO:0000313" key="3">
    <source>
        <dbReference type="Proteomes" id="UP000009022"/>
    </source>
</evidence>
<dbReference type="InterPro" id="IPR018200">
    <property type="entry name" value="USP_CS"/>
</dbReference>
<dbReference type="Proteomes" id="UP000009022">
    <property type="component" value="Unassembled WGS sequence"/>
</dbReference>
<organism evidence="2 3">
    <name type="scientific">Trichoplax adhaerens</name>
    <name type="common">Trichoplax reptans</name>
    <dbReference type="NCBI Taxonomy" id="10228"/>
    <lineage>
        <taxon>Eukaryota</taxon>
        <taxon>Metazoa</taxon>
        <taxon>Placozoa</taxon>
        <taxon>Uniplacotomia</taxon>
        <taxon>Trichoplacea</taxon>
        <taxon>Trichoplacidae</taxon>
        <taxon>Trichoplax</taxon>
    </lineage>
</organism>
<dbReference type="HOGENOM" id="CLU_107318_0_0_1"/>
<dbReference type="GO" id="GO:0016579">
    <property type="term" value="P:protein deubiquitination"/>
    <property type="evidence" value="ECO:0007669"/>
    <property type="project" value="InterPro"/>
</dbReference>
<dbReference type="PROSITE" id="PS00973">
    <property type="entry name" value="USP_2"/>
    <property type="match status" value="1"/>
</dbReference>